<feature type="domain" description="MacB-like periplasmic core" evidence="8">
    <location>
        <begin position="20"/>
        <end position="235"/>
    </location>
</feature>
<organism evidence="9 10">
    <name type="scientific">Dyadobacter beijingensis</name>
    <dbReference type="NCBI Taxonomy" id="365489"/>
    <lineage>
        <taxon>Bacteria</taxon>
        <taxon>Pseudomonadati</taxon>
        <taxon>Bacteroidota</taxon>
        <taxon>Cytophagia</taxon>
        <taxon>Cytophagales</taxon>
        <taxon>Spirosomataceae</taxon>
        <taxon>Dyadobacter</taxon>
    </lineage>
</organism>
<dbReference type="InterPro" id="IPR025857">
    <property type="entry name" value="MacB_PCD"/>
</dbReference>
<dbReference type="PANTHER" id="PTHR30572:SF18">
    <property type="entry name" value="ABC-TYPE MACROLIDE FAMILY EXPORT SYSTEM PERMEASE COMPONENT 2"/>
    <property type="match status" value="1"/>
</dbReference>
<feature type="transmembrane region" description="Helical" evidence="6">
    <location>
        <begin position="340"/>
        <end position="367"/>
    </location>
</feature>
<keyword evidence="2" id="KW-1003">Cell membrane</keyword>
<dbReference type="RefSeq" id="WP_019943400.1">
    <property type="nucleotide sequence ID" value="NZ_BMLI01000001.1"/>
</dbReference>
<keyword evidence="4 6" id="KW-1133">Transmembrane helix</keyword>
<evidence type="ECO:0000313" key="9">
    <source>
        <dbReference type="EMBL" id="GGM92112.1"/>
    </source>
</evidence>
<feature type="transmembrane region" description="Helical" evidence="6">
    <location>
        <begin position="772"/>
        <end position="792"/>
    </location>
</feature>
<keyword evidence="10" id="KW-1185">Reference proteome</keyword>
<evidence type="ECO:0000256" key="3">
    <source>
        <dbReference type="ARBA" id="ARBA00022692"/>
    </source>
</evidence>
<evidence type="ECO:0000256" key="1">
    <source>
        <dbReference type="ARBA" id="ARBA00004651"/>
    </source>
</evidence>
<evidence type="ECO:0000256" key="2">
    <source>
        <dbReference type="ARBA" id="ARBA00022475"/>
    </source>
</evidence>
<dbReference type="PROSITE" id="PS51257">
    <property type="entry name" value="PROKAR_LIPOPROTEIN"/>
    <property type="match status" value="1"/>
</dbReference>
<dbReference type="Proteomes" id="UP000632339">
    <property type="component" value="Unassembled WGS sequence"/>
</dbReference>
<keyword evidence="5 6" id="KW-0472">Membrane</keyword>
<feature type="transmembrane region" description="Helical" evidence="6">
    <location>
        <begin position="387"/>
        <end position="411"/>
    </location>
</feature>
<proteinExistence type="predicted"/>
<keyword evidence="3 6" id="KW-0812">Transmembrane</keyword>
<evidence type="ECO:0000313" key="10">
    <source>
        <dbReference type="Proteomes" id="UP000632339"/>
    </source>
</evidence>
<dbReference type="Pfam" id="PF02687">
    <property type="entry name" value="FtsX"/>
    <property type="match status" value="2"/>
</dbReference>
<evidence type="ECO:0000256" key="6">
    <source>
        <dbReference type="SAM" id="Phobius"/>
    </source>
</evidence>
<evidence type="ECO:0000256" key="4">
    <source>
        <dbReference type="ARBA" id="ARBA00022989"/>
    </source>
</evidence>
<reference evidence="10" key="1">
    <citation type="journal article" date="2019" name="Int. J. Syst. Evol. Microbiol.">
        <title>The Global Catalogue of Microorganisms (GCM) 10K type strain sequencing project: providing services to taxonomists for standard genome sequencing and annotation.</title>
        <authorList>
            <consortium name="The Broad Institute Genomics Platform"/>
            <consortium name="The Broad Institute Genome Sequencing Center for Infectious Disease"/>
            <person name="Wu L."/>
            <person name="Ma J."/>
        </authorList>
    </citation>
    <scope>NUCLEOTIDE SEQUENCE [LARGE SCALE GENOMIC DNA]</scope>
    <source>
        <strain evidence="10">CGMCC 1.6375</strain>
    </source>
</reference>
<protein>
    <submittedName>
        <fullName evidence="9">ABC transporter permease</fullName>
    </submittedName>
</protein>
<sequence>MLKNYIKIAWRNLARNRVFSAINIAGLAIGLASCMLISLYVIDELSFDRFHEKAGRMVRVAFKGTMQGGIINESHVMPPVAAALKADYPEVLEATRLRQGGKPLILLHNQIYNDDKLAFVDSNFLSVFTFPLIQGNAKTALLEPNTMVLSESAAQKYFGKADAVGQTIAFKDRKQTFRVTGVMRDMPSNSHIRFDLLGSMASLDEARVPSWMQSEFFTYLVLPEGYDYQRLEKKLPATIDKYISSQLKQAMGVTMAEFRKQGNNLELRLQPLTDIHLHSDFQYDLDVNGDITYVYIFGAVAVMMLLIACINFMNLSTAGSSKRAREVGVRKVMGSEKAELVWQFLIESTLLTAIAMLLAALLCLAGMPMFNQLSGKNLSLEWNSVPGLIPAFIGFGLFVGVFAGSYPAFFLSSFKPITVLKGGASVIRLNSSGKSISLRSGLVVFQFCMSIILIVGTTVVFQQLQFIRNKKLGYNKDQVIVVPAWSLGKNTDAFRQELLRDSRVAQVSLSGYVPAGPSDNNNFAVNPDANPSQHVKTLRYDVDYNYLPTLGMEIARGRNFSKDYGTDSTGIIINETAVKTFGWTPDNALNRTITHSDNDGKKTTYQVIGIVKDFHFRSMHEQIGPLVMTLSNGWGWMMVKARSTEVSGLLASMKRNWDGFRTDMPFSYTFLDERFNETYKAEQKTGQILGTFAGLTIFVACLGLFGLATFTAEQRTKEIGVRKVLGASVAGIIALLSKDFLKLVVIALLIATPAAWWLMDKWLQEFAYKINISWWVFTTAGLLSTLVALLTISYQSVKAALMNPVQSLRSE</sequence>
<feature type="transmembrane region" description="Helical" evidence="6">
    <location>
        <begin position="724"/>
        <end position="752"/>
    </location>
</feature>
<feature type="transmembrane region" description="Helical" evidence="6">
    <location>
        <begin position="293"/>
        <end position="315"/>
    </location>
</feature>
<dbReference type="Pfam" id="PF12704">
    <property type="entry name" value="MacB_PCD"/>
    <property type="match status" value="2"/>
</dbReference>
<dbReference type="InterPro" id="IPR003838">
    <property type="entry name" value="ABC3_permease_C"/>
</dbReference>
<gene>
    <name evidence="9" type="ORF">GCM10010967_26470</name>
</gene>
<dbReference type="InterPro" id="IPR050250">
    <property type="entry name" value="Macrolide_Exporter_MacB"/>
</dbReference>
<feature type="transmembrane region" description="Helical" evidence="6">
    <location>
        <begin position="442"/>
        <end position="461"/>
    </location>
</feature>
<evidence type="ECO:0000259" key="7">
    <source>
        <dbReference type="Pfam" id="PF02687"/>
    </source>
</evidence>
<feature type="domain" description="ABC3 transporter permease C-terminal" evidence="7">
    <location>
        <begin position="299"/>
        <end position="414"/>
    </location>
</feature>
<comment type="caution">
    <text evidence="9">The sequence shown here is derived from an EMBL/GenBank/DDBJ whole genome shotgun (WGS) entry which is preliminary data.</text>
</comment>
<feature type="transmembrane region" description="Helical" evidence="6">
    <location>
        <begin position="21"/>
        <end position="42"/>
    </location>
</feature>
<feature type="domain" description="MacB-like periplasmic core" evidence="8">
    <location>
        <begin position="451"/>
        <end position="618"/>
    </location>
</feature>
<evidence type="ECO:0000259" key="8">
    <source>
        <dbReference type="Pfam" id="PF12704"/>
    </source>
</evidence>
<dbReference type="EMBL" id="BMLI01000001">
    <property type="protein sequence ID" value="GGM92112.1"/>
    <property type="molecule type" value="Genomic_DNA"/>
</dbReference>
<name>A0ABQ2HWP5_9BACT</name>
<accession>A0ABQ2HWP5</accession>
<dbReference type="PANTHER" id="PTHR30572">
    <property type="entry name" value="MEMBRANE COMPONENT OF TRANSPORTER-RELATED"/>
    <property type="match status" value="1"/>
</dbReference>
<comment type="subcellular location">
    <subcellularLocation>
        <location evidence="1">Cell membrane</location>
        <topology evidence="1">Multi-pass membrane protein</topology>
    </subcellularLocation>
</comment>
<feature type="transmembrane region" description="Helical" evidence="6">
    <location>
        <begin position="688"/>
        <end position="712"/>
    </location>
</feature>
<evidence type="ECO:0000256" key="5">
    <source>
        <dbReference type="ARBA" id="ARBA00023136"/>
    </source>
</evidence>
<feature type="domain" description="ABC3 transporter permease C-terminal" evidence="7">
    <location>
        <begin position="691"/>
        <end position="804"/>
    </location>
</feature>